<dbReference type="InterPro" id="IPR009057">
    <property type="entry name" value="Homeodomain-like_sf"/>
</dbReference>
<evidence type="ECO:0000256" key="1">
    <source>
        <dbReference type="ARBA" id="ARBA00004123"/>
    </source>
</evidence>
<evidence type="ECO:0000259" key="2">
    <source>
        <dbReference type="Pfam" id="PF03184"/>
    </source>
</evidence>
<dbReference type="InterPro" id="IPR036397">
    <property type="entry name" value="RNaseH_sf"/>
</dbReference>
<feature type="domain" description="DDE-1" evidence="2">
    <location>
        <begin position="200"/>
        <end position="336"/>
    </location>
</feature>
<proteinExistence type="predicted"/>
<organism evidence="3 4">
    <name type="scientific">Bicyclus anynana</name>
    <name type="common">Squinting bush brown butterfly</name>
    <dbReference type="NCBI Taxonomy" id="110368"/>
    <lineage>
        <taxon>Eukaryota</taxon>
        <taxon>Metazoa</taxon>
        <taxon>Ecdysozoa</taxon>
        <taxon>Arthropoda</taxon>
        <taxon>Hexapoda</taxon>
        <taxon>Insecta</taxon>
        <taxon>Pterygota</taxon>
        <taxon>Neoptera</taxon>
        <taxon>Endopterygota</taxon>
        <taxon>Lepidoptera</taxon>
        <taxon>Glossata</taxon>
        <taxon>Ditrysia</taxon>
        <taxon>Papilionoidea</taxon>
        <taxon>Nymphalidae</taxon>
        <taxon>Satyrinae</taxon>
        <taxon>Satyrini</taxon>
        <taxon>Mycalesina</taxon>
        <taxon>Bicyclus</taxon>
    </lineage>
</organism>
<evidence type="ECO:0000313" key="3">
    <source>
        <dbReference type="Proteomes" id="UP001652582"/>
    </source>
</evidence>
<dbReference type="InterPro" id="IPR004875">
    <property type="entry name" value="DDE_SF_endonuclease_dom"/>
</dbReference>
<name>A0ABM3LPI2_BICAN</name>
<dbReference type="RefSeq" id="XP_052740999.1">
    <property type="nucleotide sequence ID" value="XM_052885039.1"/>
</dbReference>
<accession>A0ABM3LPI2</accession>
<reference evidence="4" key="1">
    <citation type="submission" date="2025-08" db="UniProtKB">
        <authorList>
            <consortium name="RefSeq"/>
        </authorList>
    </citation>
    <scope>IDENTIFICATION</scope>
</reference>
<protein>
    <submittedName>
        <fullName evidence="4">Uncharacterized protein LOC112053631</fullName>
    </submittedName>
</protein>
<sequence length="750" mass="86157">MPRQYVNYSAEMLNVAVDLVKSKKISSYEAEKQFGIPRRTILNKCNDHHQKAVGHPTLLSAEEEILIADTVKVSAEFGSPLTLLDLRIVVYHHLENNGKSHIFHGKMPGERWARNFLRRHKMTQRITQNIKKSRASKSVAELNEYFKHLEVEIANVPPSNLLNYDETNLSDDPGCNKAIFKKGIKHPERVVNSSKSSVSIMFAGTADGKCLAPYVVYKAEHLWSRWCLDGPSGCRYNRTKSGWFDMVCFDDWFEQIILLWATGLDGPKVIIGDNLSSHISVSTVKLCREHNIRFVFLPRNATHLTQPLDLSFFGPMKKHWRTILLQYKLANQNAATINKCHFPQLLKQLIDKLQISNENNLKSGFKAAGIFPFNASKVTQNIPEETGQMRQKFDHTLLEYLKASRESKPMLGGRNQKLKITPGKSVSGEDAIISQKPTETKRKPTKKVCEINNLDNKNECMENINENEIQLSFTPPSPKPSKIKLLSEVRFSKDNKAFYNISNMVPLKLTKIDKDTDLFIKKKKKVAKKNPPKKRMRLASGSSTCESVVQMSSHSDSDIFDINTLSDSDNDDIFDNVSGSWIQTDKENNIEMTNNKNSLQKYNFAEKDNKNMSNVIKNRKNPNKITEKINKTIKESKEEGKRNLVSEMTTYEREVIDQNEDDFKTLIDQNEDDFKTKRDKRESKPNDILKKTELENKDSLAFNVGDKVLTRYFQRNLWKYYIGKIDSIDNIKKHTLYHITNQSENKVKII</sequence>
<evidence type="ECO:0000313" key="4">
    <source>
        <dbReference type="RefSeq" id="XP_052740999.1"/>
    </source>
</evidence>
<dbReference type="GeneID" id="112053631"/>
<dbReference type="Pfam" id="PF03184">
    <property type="entry name" value="DDE_1"/>
    <property type="match status" value="1"/>
</dbReference>
<dbReference type="PANTHER" id="PTHR19303">
    <property type="entry name" value="TRANSPOSON"/>
    <property type="match status" value="1"/>
</dbReference>
<dbReference type="Gene3D" id="1.10.10.60">
    <property type="entry name" value="Homeodomain-like"/>
    <property type="match status" value="1"/>
</dbReference>
<keyword evidence="3" id="KW-1185">Reference proteome</keyword>
<dbReference type="Proteomes" id="UP001652582">
    <property type="component" value="Chromosome 13"/>
</dbReference>
<comment type="subcellular location">
    <subcellularLocation>
        <location evidence="1">Nucleus</location>
    </subcellularLocation>
</comment>
<gene>
    <name evidence="4" type="primary">LOC112053631</name>
</gene>
<dbReference type="Gene3D" id="3.30.420.10">
    <property type="entry name" value="Ribonuclease H-like superfamily/Ribonuclease H"/>
    <property type="match status" value="1"/>
</dbReference>
<dbReference type="PANTHER" id="PTHR19303:SF74">
    <property type="entry name" value="POGO TRANSPOSABLE ELEMENT WITH KRAB DOMAIN"/>
    <property type="match status" value="1"/>
</dbReference>
<dbReference type="SUPFAM" id="SSF46689">
    <property type="entry name" value="Homeodomain-like"/>
    <property type="match status" value="1"/>
</dbReference>
<dbReference type="InterPro" id="IPR050863">
    <property type="entry name" value="CenT-Element_Derived"/>
</dbReference>